<evidence type="ECO:0000256" key="1">
    <source>
        <dbReference type="SAM" id="MobiDB-lite"/>
    </source>
</evidence>
<accession>A0ABW1KGH3</accession>
<organism evidence="2 3">
    <name type="scientific">Plantactinospora solaniradicis</name>
    <dbReference type="NCBI Taxonomy" id="1723736"/>
    <lineage>
        <taxon>Bacteria</taxon>
        <taxon>Bacillati</taxon>
        <taxon>Actinomycetota</taxon>
        <taxon>Actinomycetes</taxon>
        <taxon>Micromonosporales</taxon>
        <taxon>Micromonosporaceae</taxon>
        <taxon>Plantactinospora</taxon>
    </lineage>
</organism>
<sequence>MLMLNGVTRDNAGGRLLRLLNDMRNARLETRTRRGRRRAVRDPLLVVAAGDDLDIGDPADPIDAKPVHLRWQEDLPTRERARRWFLPFRVELERPHRGAYRDVTDTGVPHMRRAWMSAVTVGMPTSGSLLSLVSESAGTGPEMPSTVSTAPVSRWSAR</sequence>
<protein>
    <submittedName>
        <fullName evidence="2">Uncharacterized protein</fullName>
    </submittedName>
</protein>
<keyword evidence="3" id="KW-1185">Reference proteome</keyword>
<dbReference type="RefSeq" id="WP_377428403.1">
    <property type="nucleotide sequence ID" value="NZ_JBHSPR010000037.1"/>
</dbReference>
<name>A0ABW1KGH3_9ACTN</name>
<feature type="region of interest" description="Disordered" evidence="1">
    <location>
        <begin position="134"/>
        <end position="158"/>
    </location>
</feature>
<comment type="caution">
    <text evidence="2">The sequence shown here is derived from an EMBL/GenBank/DDBJ whole genome shotgun (WGS) entry which is preliminary data.</text>
</comment>
<gene>
    <name evidence="2" type="ORF">ACFP2T_32125</name>
</gene>
<dbReference type="Proteomes" id="UP001596203">
    <property type="component" value="Unassembled WGS sequence"/>
</dbReference>
<dbReference type="EMBL" id="JBHSPR010000037">
    <property type="protein sequence ID" value="MFC6020804.1"/>
    <property type="molecule type" value="Genomic_DNA"/>
</dbReference>
<proteinExistence type="predicted"/>
<evidence type="ECO:0000313" key="3">
    <source>
        <dbReference type="Proteomes" id="UP001596203"/>
    </source>
</evidence>
<reference evidence="3" key="1">
    <citation type="journal article" date="2019" name="Int. J. Syst. Evol. Microbiol.">
        <title>The Global Catalogue of Microorganisms (GCM) 10K type strain sequencing project: providing services to taxonomists for standard genome sequencing and annotation.</title>
        <authorList>
            <consortium name="The Broad Institute Genomics Platform"/>
            <consortium name="The Broad Institute Genome Sequencing Center for Infectious Disease"/>
            <person name="Wu L."/>
            <person name="Ma J."/>
        </authorList>
    </citation>
    <scope>NUCLEOTIDE SEQUENCE [LARGE SCALE GENOMIC DNA]</scope>
    <source>
        <strain evidence="3">ZS-35-S2</strain>
    </source>
</reference>
<evidence type="ECO:0000313" key="2">
    <source>
        <dbReference type="EMBL" id="MFC6020804.1"/>
    </source>
</evidence>